<feature type="compositionally biased region" description="Polar residues" evidence="1">
    <location>
        <begin position="109"/>
        <end position="120"/>
    </location>
</feature>
<feature type="compositionally biased region" description="Basic and acidic residues" evidence="1">
    <location>
        <begin position="122"/>
        <end position="137"/>
    </location>
</feature>
<feature type="compositionally biased region" description="Basic and acidic residues" evidence="1">
    <location>
        <begin position="144"/>
        <end position="159"/>
    </location>
</feature>
<feature type="region of interest" description="Disordered" evidence="1">
    <location>
        <begin position="100"/>
        <end position="205"/>
    </location>
</feature>
<organism evidence="2 3">
    <name type="scientific">Trachymyrmex septentrionalis</name>
    <dbReference type="NCBI Taxonomy" id="34720"/>
    <lineage>
        <taxon>Eukaryota</taxon>
        <taxon>Metazoa</taxon>
        <taxon>Ecdysozoa</taxon>
        <taxon>Arthropoda</taxon>
        <taxon>Hexapoda</taxon>
        <taxon>Insecta</taxon>
        <taxon>Pterygota</taxon>
        <taxon>Neoptera</taxon>
        <taxon>Endopterygota</taxon>
        <taxon>Hymenoptera</taxon>
        <taxon>Apocrita</taxon>
        <taxon>Aculeata</taxon>
        <taxon>Formicoidea</taxon>
        <taxon>Formicidae</taxon>
        <taxon>Myrmicinae</taxon>
        <taxon>Trachymyrmex</taxon>
    </lineage>
</organism>
<sequence>MAVTDIIGFSFFSILPGCLPDLLSLVTVDRFIFPIFSHTHTRTPPPPPTPSFGIDLVWLLTALLWFSEAGRDNDGREATKESFTESYSGLESHGIHRQVAHDGVDDDGNTNSSHEVSPSESLRCRGEGRRGVKESNGTKRRRKTEREERSDKMEGEEHVSSVARPWTYITRKRPTGRGERKKEREGSRKRTKCRVDGVLRIKNEG</sequence>
<dbReference type="AlphaFoldDB" id="A0A195EWZ5"/>
<evidence type="ECO:0000256" key="1">
    <source>
        <dbReference type="SAM" id="MobiDB-lite"/>
    </source>
</evidence>
<dbReference type="EMBL" id="KQ981953">
    <property type="protein sequence ID" value="KYN32404.1"/>
    <property type="molecule type" value="Genomic_DNA"/>
</dbReference>
<keyword evidence="3" id="KW-1185">Reference proteome</keyword>
<name>A0A195EWZ5_9HYME</name>
<gene>
    <name evidence="2" type="ORF">ALC56_13261</name>
</gene>
<accession>A0A195EWZ5</accession>
<evidence type="ECO:0000313" key="2">
    <source>
        <dbReference type="EMBL" id="KYN32404.1"/>
    </source>
</evidence>
<evidence type="ECO:0000313" key="3">
    <source>
        <dbReference type="Proteomes" id="UP000078541"/>
    </source>
</evidence>
<proteinExistence type="predicted"/>
<protein>
    <submittedName>
        <fullName evidence="2">Uncharacterized protein</fullName>
    </submittedName>
</protein>
<reference evidence="2 3" key="1">
    <citation type="submission" date="2016-03" db="EMBL/GenBank/DDBJ databases">
        <title>Trachymyrmex septentrionalis WGS genome.</title>
        <authorList>
            <person name="Nygaard S."/>
            <person name="Hu H."/>
            <person name="Boomsma J."/>
            <person name="Zhang G."/>
        </authorList>
    </citation>
    <scope>NUCLEOTIDE SEQUENCE [LARGE SCALE GENOMIC DNA]</scope>
    <source>
        <strain evidence="2">Tsep2-gDNA-1</strain>
        <tissue evidence="2">Whole body</tissue>
    </source>
</reference>
<feature type="compositionally biased region" description="Basic and acidic residues" evidence="1">
    <location>
        <begin position="176"/>
        <end position="205"/>
    </location>
</feature>
<dbReference type="Proteomes" id="UP000078541">
    <property type="component" value="Unassembled WGS sequence"/>
</dbReference>